<name>A0A0S7YIW6_UNCT6</name>
<accession>A0A0S7YIW6</accession>
<reference evidence="1 2" key="1">
    <citation type="journal article" date="2015" name="Microbiome">
        <title>Genomic resolution of linkages in carbon, nitrogen, and sulfur cycling among widespread estuary sediment bacteria.</title>
        <authorList>
            <person name="Baker B.J."/>
            <person name="Lazar C.S."/>
            <person name="Teske A.P."/>
            <person name="Dick G.J."/>
        </authorList>
    </citation>
    <scope>NUCLEOTIDE SEQUENCE [LARGE SCALE GENOMIC DNA]</scope>
    <source>
        <strain evidence="1">DG_78</strain>
    </source>
</reference>
<comment type="caution">
    <text evidence="1">The sequence shown here is derived from an EMBL/GenBank/DDBJ whole genome shotgun (WGS) entry which is preliminary data.</text>
</comment>
<evidence type="ECO:0000313" key="1">
    <source>
        <dbReference type="EMBL" id="KPJ74560.1"/>
    </source>
</evidence>
<proteinExistence type="predicted"/>
<organism evidence="1 2">
    <name type="scientific">candidate division TA06 bacterium DG_78</name>
    <dbReference type="NCBI Taxonomy" id="1703772"/>
    <lineage>
        <taxon>Bacteria</taxon>
        <taxon>Bacteria division TA06</taxon>
    </lineage>
</organism>
<gene>
    <name evidence="1" type="ORF">AMJ52_00125</name>
</gene>
<dbReference type="Proteomes" id="UP000051012">
    <property type="component" value="Unassembled WGS sequence"/>
</dbReference>
<dbReference type="AlphaFoldDB" id="A0A0S7YIW6"/>
<evidence type="ECO:0000313" key="2">
    <source>
        <dbReference type="Proteomes" id="UP000051012"/>
    </source>
</evidence>
<sequence length="108" mass="12979">MTKGRYAGNATYLPQLQEFESLIEQFRDEIETQYDALLLISKHFFPTDETLSYRFKFVAHDEEKNYLIIRYFARTMNHPLYAGYQIQFVFDIHSKKLLHIYTDEVALE</sequence>
<protein>
    <submittedName>
        <fullName evidence="1">Uncharacterized protein</fullName>
    </submittedName>
</protein>
<dbReference type="EMBL" id="LJNI01000001">
    <property type="protein sequence ID" value="KPJ74560.1"/>
    <property type="molecule type" value="Genomic_DNA"/>
</dbReference>